<evidence type="ECO:0000256" key="1">
    <source>
        <dbReference type="ARBA" id="ARBA00022723"/>
    </source>
</evidence>
<gene>
    <name evidence="6" type="ORF">A3E44_01720</name>
</gene>
<proteinExistence type="predicted"/>
<dbReference type="NCBIfam" id="TIGR00768">
    <property type="entry name" value="rimK_fam"/>
    <property type="match status" value="1"/>
</dbReference>
<dbReference type="Proteomes" id="UP000178603">
    <property type="component" value="Unassembled WGS sequence"/>
</dbReference>
<dbReference type="GO" id="GO:0005737">
    <property type="term" value="C:cytoplasm"/>
    <property type="evidence" value="ECO:0007669"/>
    <property type="project" value="TreeGrafter"/>
</dbReference>
<evidence type="ECO:0000259" key="5">
    <source>
        <dbReference type="PROSITE" id="PS50975"/>
    </source>
</evidence>
<dbReference type="EMBL" id="MGGW01000009">
    <property type="protein sequence ID" value="OGM54857.1"/>
    <property type="molecule type" value="Genomic_DNA"/>
</dbReference>
<dbReference type="Pfam" id="PF08443">
    <property type="entry name" value="RimK"/>
    <property type="match status" value="1"/>
</dbReference>
<dbReference type="GO" id="GO:0005524">
    <property type="term" value="F:ATP binding"/>
    <property type="evidence" value="ECO:0007669"/>
    <property type="project" value="UniProtKB-UniRule"/>
</dbReference>
<keyword evidence="1" id="KW-0479">Metal-binding</keyword>
<dbReference type="GO" id="GO:0009432">
    <property type="term" value="P:SOS response"/>
    <property type="evidence" value="ECO:0007669"/>
    <property type="project" value="TreeGrafter"/>
</dbReference>
<dbReference type="InterPro" id="IPR013651">
    <property type="entry name" value="ATP-grasp_RimK-type"/>
</dbReference>
<dbReference type="PANTHER" id="PTHR21621">
    <property type="entry name" value="RIBOSOMAL PROTEIN S6 MODIFICATION PROTEIN"/>
    <property type="match status" value="1"/>
</dbReference>
<dbReference type="InterPro" id="IPR011761">
    <property type="entry name" value="ATP-grasp"/>
</dbReference>
<organism evidence="6 7">
    <name type="scientific">Candidatus Woesebacteria bacterium RIFCSPHIGHO2_12_FULL_41_24</name>
    <dbReference type="NCBI Taxonomy" id="1802510"/>
    <lineage>
        <taxon>Bacteria</taxon>
        <taxon>Candidatus Woeseibacteriota</taxon>
    </lineage>
</organism>
<reference evidence="6 7" key="1">
    <citation type="journal article" date="2016" name="Nat. Commun.">
        <title>Thousands of microbial genomes shed light on interconnected biogeochemical processes in an aquifer system.</title>
        <authorList>
            <person name="Anantharaman K."/>
            <person name="Brown C.T."/>
            <person name="Hug L.A."/>
            <person name="Sharon I."/>
            <person name="Castelle C.J."/>
            <person name="Probst A.J."/>
            <person name="Thomas B.C."/>
            <person name="Singh A."/>
            <person name="Wilkins M.J."/>
            <person name="Karaoz U."/>
            <person name="Brodie E.L."/>
            <person name="Williams K.H."/>
            <person name="Hubbard S.S."/>
            <person name="Banfield J.F."/>
        </authorList>
    </citation>
    <scope>NUCLEOTIDE SEQUENCE [LARGE SCALE GENOMIC DNA]</scope>
</reference>
<dbReference type="Gene3D" id="3.30.470.20">
    <property type="entry name" value="ATP-grasp fold, B domain"/>
    <property type="match status" value="1"/>
</dbReference>
<dbReference type="SUPFAM" id="SSF56059">
    <property type="entry name" value="Glutathione synthetase ATP-binding domain-like"/>
    <property type="match status" value="1"/>
</dbReference>
<evidence type="ECO:0000313" key="6">
    <source>
        <dbReference type="EMBL" id="OGM54857.1"/>
    </source>
</evidence>
<name>A0A1F8ASX9_9BACT</name>
<evidence type="ECO:0000256" key="4">
    <source>
        <dbReference type="PROSITE-ProRule" id="PRU00409"/>
    </source>
</evidence>
<dbReference type="InterPro" id="IPR004666">
    <property type="entry name" value="Rp_bS6_RimK/Lys_biosynth_LsyX"/>
</dbReference>
<evidence type="ECO:0000313" key="7">
    <source>
        <dbReference type="Proteomes" id="UP000178603"/>
    </source>
</evidence>
<dbReference type="GO" id="GO:0046872">
    <property type="term" value="F:metal ion binding"/>
    <property type="evidence" value="ECO:0007669"/>
    <property type="project" value="UniProtKB-KW"/>
</dbReference>
<sequence>MKIIDFIVFTGGPRAYAPNRLRKEAKKNNIIFRAYLYKYLNIKLNGAPQNYIFSYKGRELPPAKGVFLRALGEMAEYNPYKYFLIDWFESKSAKVINSASFKKWPSLDKTSQHLVYLKNDIPFINSAVFGSQESATAWANPSRFPFIVKSNVGSCGTEVYKIKSRRALKRLLKPFNKRTVKGLLFQEFLPGGEDLRVIVLNGKVLGAMKRIASKGNYLTNYSRGGSVENYDLTGDASASKIALKVTDTFSLDYCGVDLMRGKDGGWKVLEVNRACQFEGFEKATGVNVAKKVLEFAVG</sequence>
<protein>
    <recommendedName>
        <fullName evidence="5">ATP-grasp domain-containing protein</fullName>
    </recommendedName>
</protein>
<evidence type="ECO:0000256" key="2">
    <source>
        <dbReference type="ARBA" id="ARBA00022741"/>
    </source>
</evidence>
<dbReference type="PANTHER" id="PTHR21621:SF0">
    <property type="entry name" value="BETA-CITRYLGLUTAMATE SYNTHASE B-RELATED"/>
    <property type="match status" value="1"/>
</dbReference>
<comment type="caution">
    <text evidence="6">The sequence shown here is derived from an EMBL/GenBank/DDBJ whole genome shotgun (WGS) entry which is preliminary data.</text>
</comment>
<feature type="domain" description="ATP-grasp" evidence="5">
    <location>
        <begin position="113"/>
        <end position="297"/>
    </location>
</feature>
<keyword evidence="3 4" id="KW-0067">ATP-binding</keyword>
<dbReference type="GO" id="GO:0018169">
    <property type="term" value="F:ribosomal S6-glutamic acid ligase activity"/>
    <property type="evidence" value="ECO:0007669"/>
    <property type="project" value="TreeGrafter"/>
</dbReference>
<dbReference type="PROSITE" id="PS50975">
    <property type="entry name" value="ATP_GRASP"/>
    <property type="match status" value="1"/>
</dbReference>
<keyword evidence="2 4" id="KW-0547">Nucleotide-binding</keyword>
<evidence type="ECO:0000256" key="3">
    <source>
        <dbReference type="ARBA" id="ARBA00022840"/>
    </source>
</evidence>
<accession>A0A1F8ASX9</accession>
<dbReference type="AlphaFoldDB" id="A0A1F8ASX9"/>